<comment type="caution">
    <text evidence="1">The sequence shown here is derived from an EMBL/GenBank/DDBJ whole genome shotgun (WGS) entry which is preliminary data.</text>
</comment>
<organism evidence="1 2">
    <name type="scientific">Pistacia integerrima</name>
    <dbReference type="NCBI Taxonomy" id="434235"/>
    <lineage>
        <taxon>Eukaryota</taxon>
        <taxon>Viridiplantae</taxon>
        <taxon>Streptophyta</taxon>
        <taxon>Embryophyta</taxon>
        <taxon>Tracheophyta</taxon>
        <taxon>Spermatophyta</taxon>
        <taxon>Magnoliopsida</taxon>
        <taxon>eudicotyledons</taxon>
        <taxon>Gunneridae</taxon>
        <taxon>Pentapetalae</taxon>
        <taxon>rosids</taxon>
        <taxon>malvids</taxon>
        <taxon>Sapindales</taxon>
        <taxon>Anacardiaceae</taxon>
        <taxon>Pistacia</taxon>
    </lineage>
</organism>
<dbReference type="EMBL" id="CM047736">
    <property type="protein sequence ID" value="KAJ0052658.1"/>
    <property type="molecule type" value="Genomic_DNA"/>
</dbReference>
<name>A0ACC0ZIN2_9ROSI</name>
<accession>A0ACC0ZIN2</accession>
<dbReference type="Proteomes" id="UP001163603">
    <property type="component" value="Chromosome 1"/>
</dbReference>
<evidence type="ECO:0000313" key="2">
    <source>
        <dbReference type="Proteomes" id="UP001163603"/>
    </source>
</evidence>
<reference evidence="2" key="1">
    <citation type="journal article" date="2023" name="G3 (Bethesda)">
        <title>Genome assembly and association tests identify interacting loci associated with vigor, precocity, and sex in interspecific pistachio rootstocks.</title>
        <authorList>
            <person name="Palmer W."/>
            <person name="Jacygrad E."/>
            <person name="Sagayaradj S."/>
            <person name="Cavanaugh K."/>
            <person name="Han R."/>
            <person name="Bertier L."/>
            <person name="Beede B."/>
            <person name="Kafkas S."/>
            <person name="Golino D."/>
            <person name="Preece J."/>
            <person name="Michelmore R."/>
        </authorList>
    </citation>
    <scope>NUCLEOTIDE SEQUENCE [LARGE SCALE GENOMIC DNA]</scope>
</reference>
<evidence type="ECO:0000313" key="1">
    <source>
        <dbReference type="EMBL" id="KAJ0052658.1"/>
    </source>
</evidence>
<sequence length="346" mass="38815">MGNDFGGSLPVENVQSLASNDLNHIPSRYIRPERQSEQVLIDESLQIPVIDMSKLVDEDELMKLHLACKDWGFFQLINHGILEEVIEKMKIDIAEFFSLPLEDKMVYAQQPNNIEGYGQAFVLSDEQKLDWGDMLFLIAQPLSLRNTKLWPTVPGSFRATLDKYSSQLQEVAICLLKFMAKNLGVESEKLTSLFEGGTQGVRMNYYPPCVEADKVMGLTTHSDATGLTLLIQVNEVQGLQIKKNDKWVPITPIPGAFIINVGDIIEIMSNGVYKSIEHRAVVNQEKERLSIAAFRGPSMKTIIGPLPELVKDKAVYKSIANEEFIRLMVASKLDGKNLLGHLKLQI</sequence>
<proteinExistence type="predicted"/>
<keyword evidence="2" id="KW-1185">Reference proteome</keyword>
<protein>
    <submittedName>
        <fullName evidence="1">Uncharacterized protein</fullName>
    </submittedName>
</protein>
<gene>
    <name evidence="1" type="ORF">Pint_01144</name>
</gene>